<gene>
    <name evidence="4" type="ORF">GPA10_24520</name>
</gene>
<feature type="transmembrane region" description="Helical" evidence="2">
    <location>
        <begin position="73"/>
        <end position="93"/>
    </location>
</feature>
<keyword evidence="2" id="KW-0812">Transmembrane</keyword>
<dbReference type="Pfam" id="PF04892">
    <property type="entry name" value="VanZ"/>
    <property type="match status" value="1"/>
</dbReference>
<reference evidence="4 5" key="1">
    <citation type="submission" date="2019-11" db="EMBL/GenBank/DDBJ databases">
        <title>Streptomyces typhae sp. nov., a novel endophytic actinomycete isolated from the root of cattail pollen (Typha angustifolia L.).</title>
        <authorList>
            <person name="Peng C."/>
        </authorList>
    </citation>
    <scope>NUCLEOTIDE SEQUENCE [LARGE SCALE GENOMIC DNA]</scope>
    <source>
        <strain evidence="5">p1417</strain>
    </source>
</reference>
<accession>A0A6L6X1Y5</accession>
<name>A0A6L6X1Y5_9ACTN</name>
<dbReference type="EMBL" id="WPNZ01000014">
    <property type="protein sequence ID" value="MVO87835.1"/>
    <property type="molecule type" value="Genomic_DNA"/>
</dbReference>
<dbReference type="PANTHER" id="PTHR36834:SF1">
    <property type="entry name" value="INTEGRAL MEMBRANE PROTEIN"/>
    <property type="match status" value="1"/>
</dbReference>
<feature type="region of interest" description="Disordered" evidence="1">
    <location>
        <begin position="139"/>
        <end position="190"/>
    </location>
</feature>
<dbReference type="PANTHER" id="PTHR36834">
    <property type="entry name" value="MEMBRANE PROTEIN-RELATED"/>
    <property type="match status" value="1"/>
</dbReference>
<evidence type="ECO:0000313" key="5">
    <source>
        <dbReference type="Proteomes" id="UP000483802"/>
    </source>
</evidence>
<keyword evidence="2" id="KW-1133">Transmembrane helix</keyword>
<keyword evidence="5" id="KW-1185">Reference proteome</keyword>
<evidence type="ECO:0000256" key="1">
    <source>
        <dbReference type="SAM" id="MobiDB-lite"/>
    </source>
</evidence>
<organism evidence="4 5">
    <name type="scientific">Streptomyces typhae</name>
    <dbReference type="NCBI Taxonomy" id="2681492"/>
    <lineage>
        <taxon>Bacteria</taxon>
        <taxon>Bacillati</taxon>
        <taxon>Actinomycetota</taxon>
        <taxon>Actinomycetes</taxon>
        <taxon>Kitasatosporales</taxon>
        <taxon>Streptomycetaceae</taxon>
        <taxon>Streptomyces</taxon>
    </lineage>
</organism>
<evidence type="ECO:0000256" key="2">
    <source>
        <dbReference type="SAM" id="Phobius"/>
    </source>
</evidence>
<feature type="transmembrane region" description="Helical" evidence="2">
    <location>
        <begin position="46"/>
        <end position="66"/>
    </location>
</feature>
<proteinExistence type="predicted"/>
<comment type="caution">
    <text evidence="4">The sequence shown here is derived from an EMBL/GenBank/DDBJ whole genome shotgun (WGS) entry which is preliminary data.</text>
</comment>
<dbReference type="Proteomes" id="UP000483802">
    <property type="component" value="Unassembled WGS sequence"/>
</dbReference>
<feature type="compositionally biased region" description="Pro residues" evidence="1">
    <location>
        <begin position="163"/>
        <end position="190"/>
    </location>
</feature>
<evidence type="ECO:0000259" key="3">
    <source>
        <dbReference type="Pfam" id="PF04892"/>
    </source>
</evidence>
<dbReference type="InterPro" id="IPR006976">
    <property type="entry name" value="VanZ-like"/>
</dbReference>
<keyword evidence="2" id="KW-0472">Membrane</keyword>
<evidence type="ECO:0000313" key="4">
    <source>
        <dbReference type="EMBL" id="MVO87835.1"/>
    </source>
</evidence>
<feature type="transmembrane region" description="Helical" evidence="2">
    <location>
        <begin position="105"/>
        <end position="124"/>
    </location>
</feature>
<dbReference type="InterPro" id="IPR053150">
    <property type="entry name" value="Teicoplanin_resist-assoc"/>
</dbReference>
<sequence>MVGFAVLLARATLVPSPGSTDLTHTNLRPGDSISAYLDQPDFKDTIKQIGGNVLLGVPFGVLLPMLMPRARGLVRVAAVTALVMLMVESAQGVLVTGRAFDIDDVLLNTAGALIGYLLAGRRLGRALHPRRHHWWHRWTRRPDPARPGGTPLPEPARSGGTPLPEPAGPGGTPLPGPVVSPPRPPVPPRP</sequence>
<dbReference type="AlphaFoldDB" id="A0A6L6X1Y5"/>
<feature type="domain" description="VanZ-like" evidence="3">
    <location>
        <begin position="4"/>
        <end position="119"/>
    </location>
</feature>
<protein>
    <submittedName>
        <fullName evidence="4">VanZ family protein</fullName>
    </submittedName>
</protein>